<dbReference type="RefSeq" id="WP_136561415.1">
    <property type="nucleotide sequence ID" value="NZ_BAABLS010000002.1"/>
</dbReference>
<dbReference type="InterPro" id="IPR036412">
    <property type="entry name" value="HAD-like_sf"/>
</dbReference>
<evidence type="ECO:0000313" key="1">
    <source>
        <dbReference type="EMBL" id="THV18702.1"/>
    </source>
</evidence>
<dbReference type="EMBL" id="STGW01000001">
    <property type="protein sequence ID" value="THV18702.1"/>
    <property type="molecule type" value="Genomic_DNA"/>
</dbReference>
<dbReference type="SUPFAM" id="SSF56784">
    <property type="entry name" value="HAD-like"/>
    <property type="match status" value="1"/>
</dbReference>
<dbReference type="PIRSF" id="PIRSF030802">
    <property type="entry name" value="UCP030802"/>
    <property type="match status" value="1"/>
</dbReference>
<dbReference type="InterPro" id="IPR024197">
    <property type="entry name" value="TPP-like"/>
</dbReference>
<dbReference type="InterPro" id="IPR023214">
    <property type="entry name" value="HAD_sf"/>
</dbReference>
<comment type="caution">
    <text evidence="1">The sequence shown here is derived from an EMBL/GenBank/DDBJ whole genome shotgun (WGS) entry which is preliminary data.</text>
</comment>
<protein>
    <recommendedName>
        <fullName evidence="3">HAD family hydrolase</fullName>
    </recommendedName>
</protein>
<dbReference type="OrthoDB" id="1666512at2"/>
<sequence>MLVALDLDRTLIYSRTSMGPVPDDLGLRIVEWYDGAPLSHVTDRAWALLGELMTVADVVPVTTRSPAQLARVGLPRVPGHAICANGAVLLVDGEPDPEWQRATLRAVAGADPLADVRPLLEAVADEPWVRLVRDVEDVFCYLVAESREQIPLDWVAEVAASAALGGWGLSLQGRKVYLVPDALSKGAGLQRLAERLDPTPVTLAAGDSLLDAPLLLAADHAIRPAHGELHDLDWSAPGVGVTARSGILAGEDVLDWALARVHARRDVSGLAPS</sequence>
<organism evidence="1 2">
    <name type="scientific">Nocardioides caeni</name>
    <dbReference type="NCBI Taxonomy" id="574700"/>
    <lineage>
        <taxon>Bacteria</taxon>
        <taxon>Bacillati</taxon>
        <taxon>Actinomycetota</taxon>
        <taxon>Actinomycetes</taxon>
        <taxon>Propionibacteriales</taxon>
        <taxon>Nocardioidaceae</taxon>
        <taxon>Nocardioides</taxon>
    </lineage>
</organism>
<dbReference type="AlphaFoldDB" id="A0A4S8NRS1"/>
<dbReference type="Gene3D" id="3.40.50.1000">
    <property type="entry name" value="HAD superfamily/HAD-like"/>
    <property type="match status" value="1"/>
</dbReference>
<dbReference type="Proteomes" id="UP000307087">
    <property type="component" value="Unassembled WGS sequence"/>
</dbReference>
<accession>A0A4S8NRS1</accession>
<keyword evidence="2" id="KW-1185">Reference proteome</keyword>
<name>A0A4S8NRS1_9ACTN</name>
<evidence type="ECO:0008006" key="3">
    <source>
        <dbReference type="Google" id="ProtNLM"/>
    </source>
</evidence>
<proteinExistence type="predicted"/>
<reference evidence="1 2" key="1">
    <citation type="journal article" date="2009" name="Int. J. Syst. Evol. Microbiol.">
        <title>Nocardioides caeni sp. nov., isolated from wastewater.</title>
        <authorList>
            <person name="Yoon J.H."/>
            <person name="Kang S.J."/>
            <person name="Park S."/>
            <person name="Kim W."/>
            <person name="Oh T.K."/>
        </authorList>
    </citation>
    <scope>NUCLEOTIDE SEQUENCE [LARGE SCALE GENOMIC DNA]</scope>
    <source>
        <strain evidence="1 2">DSM 23134</strain>
    </source>
</reference>
<evidence type="ECO:0000313" key="2">
    <source>
        <dbReference type="Proteomes" id="UP000307087"/>
    </source>
</evidence>
<gene>
    <name evidence="1" type="ORF">E9934_03625</name>
</gene>